<dbReference type="PRINTS" id="PR00811">
    <property type="entry name" value="BCTERIALGSPD"/>
</dbReference>
<organism evidence="7">
    <name type="scientific">bioreactor metagenome</name>
    <dbReference type="NCBI Taxonomy" id="1076179"/>
    <lineage>
        <taxon>unclassified sequences</taxon>
        <taxon>metagenomes</taxon>
        <taxon>ecological metagenomes</taxon>
    </lineage>
</organism>
<sequence>MQGYNNAYGGGNNFGGGYGGGFGGGYGGNVFGQSAGTGFGSGGLTNLNQRSNANANRPSISVTANFGSIRVVADELNNSVLIWATKAEYEKIESTLKRLDIPPTQVMIEATIVEVTLGDDLQYGLQWAFSDMSAMGSNYGKGGAGFIGGNPNNDTAMTTAFGNAGAGFTYALANSAGQIRALLTALSNKTKLKVVSSPSLMVLDNHTASIVVGQQQPVQTSTTFNDSSINNTRTSTIQYKDTGVNLVVTPSVNAGNLVTMQVDQMLTDVATKAAGNTDQPAFMQRQISSKVAVRSGDAIVLGGLIKDTDENRKAGVPFLSEVPVIGALFGRHANTYQRTELLVVLSPRVVRTDIDIREVSDELRDRMKGLRDVDGFDREKAKPARSSAPLAAPMPQ</sequence>
<dbReference type="InterPro" id="IPR001775">
    <property type="entry name" value="GspD/PilQ"/>
</dbReference>
<protein>
    <submittedName>
        <fullName evidence="7">Uncharacterized protein</fullName>
    </submittedName>
</protein>
<dbReference type="EMBL" id="VSSQ01010441">
    <property type="protein sequence ID" value="MPM44351.1"/>
    <property type="molecule type" value="Genomic_DNA"/>
</dbReference>
<evidence type="ECO:0000313" key="7">
    <source>
        <dbReference type="EMBL" id="MPM44351.1"/>
    </source>
</evidence>
<dbReference type="GO" id="GO:0016020">
    <property type="term" value="C:membrane"/>
    <property type="evidence" value="ECO:0007669"/>
    <property type="project" value="UniProtKB-SubCell"/>
</dbReference>
<proteinExistence type="predicted"/>
<dbReference type="PANTHER" id="PTHR30332:SF25">
    <property type="entry name" value="SECRETIN XPSD"/>
    <property type="match status" value="1"/>
</dbReference>
<reference evidence="7" key="1">
    <citation type="submission" date="2019-08" db="EMBL/GenBank/DDBJ databases">
        <authorList>
            <person name="Kucharzyk K."/>
            <person name="Murdoch R.W."/>
            <person name="Higgins S."/>
            <person name="Loffler F."/>
        </authorList>
    </citation>
    <scope>NUCLEOTIDE SEQUENCE</scope>
</reference>
<gene>
    <name evidence="7" type="ORF">SDC9_91029</name>
</gene>
<accession>A0A644ZWP5</accession>
<evidence type="ECO:0000259" key="5">
    <source>
        <dbReference type="Pfam" id="PF00263"/>
    </source>
</evidence>
<dbReference type="InterPro" id="IPR004846">
    <property type="entry name" value="T2SS/T3SS_dom"/>
</dbReference>
<dbReference type="AlphaFoldDB" id="A0A644ZWP5"/>
<comment type="subcellular location">
    <subcellularLocation>
        <location evidence="1">Membrane</location>
    </subcellularLocation>
</comment>
<evidence type="ECO:0000256" key="1">
    <source>
        <dbReference type="ARBA" id="ARBA00004370"/>
    </source>
</evidence>
<dbReference type="PANTHER" id="PTHR30332">
    <property type="entry name" value="PROBABLE GENERAL SECRETION PATHWAY PROTEIN D"/>
    <property type="match status" value="1"/>
</dbReference>
<dbReference type="InterPro" id="IPR005644">
    <property type="entry name" value="NolW-like"/>
</dbReference>
<dbReference type="Pfam" id="PF00263">
    <property type="entry name" value="Secretin"/>
    <property type="match status" value="1"/>
</dbReference>
<evidence type="ECO:0000259" key="6">
    <source>
        <dbReference type="Pfam" id="PF03958"/>
    </source>
</evidence>
<comment type="caution">
    <text evidence="7">The sequence shown here is derived from an EMBL/GenBank/DDBJ whole genome shotgun (WGS) entry which is preliminary data.</text>
</comment>
<dbReference type="Gene3D" id="3.30.1370.120">
    <property type="match status" value="1"/>
</dbReference>
<dbReference type="InterPro" id="IPR038591">
    <property type="entry name" value="NolW-like_sf"/>
</dbReference>
<feature type="region of interest" description="Disordered" evidence="4">
    <location>
        <begin position="372"/>
        <end position="396"/>
    </location>
</feature>
<evidence type="ECO:0000256" key="4">
    <source>
        <dbReference type="SAM" id="MobiDB-lite"/>
    </source>
</evidence>
<dbReference type="Pfam" id="PF03958">
    <property type="entry name" value="Secretin_N"/>
    <property type="match status" value="1"/>
</dbReference>
<feature type="compositionally biased region" description="Basic and acidic residues" evidence="4">
    <location>
        <begin position="372"/>
        <end position="382"/>
    </location>
</feature>
<dbReference type="GO" id="GO:0009306">
    <property type="term" value="P:protein secretion"/>
    <property type="evidence" value="ECO:0007669"/>
    <property type="project" value="InterPro"/>
</dbReference>
<dbReference type="GO" id="GO:0015627">
    <property type="term" value="C:type II protein secretion system complex"/>
    <property type="evidence" value="ECO:0007669"/>
    <property type="project" value="TreeGrafter"/>
</dbReference>
<evidence type="ECO:0000256" key="3">
    <source>
        <dbReference type="ARBA" id="ARBA00023136"/>
    </source>
</evidence>
<name>A0A644ZWP5_9ZZZZ</name>
<feature type="domain" description="Type II/III secretion system secretin-like" evidence="5">
    <location>
        <begin position="185"/>
        <end position="351"/>
    </location>
</feature>
<keyword evidence="3" id="KW-0472">Membrane</keyword>
<dbReference type="InterPro" id="IPR050810">
    <property type="entry name" value="Bact_Secretion_Sys_Channel"/>
</dbReference>
<feature type="domain" description="NolW-like" evidence="6">
    <location>
        <begin position="64"/>
        <end position="105"/>
    </location>
</feature>
<keyword evidence="2" id="KW-0732">Signal</keyword>
<evidence type="ECO:0000256" key="2">
    <source>
        <dbReference type="ARBA" id="ARBA00022729"/>
    </source>
</evidence>